<reference evidence="2" key="1">
    <citation type="submission" date="2016-11" db="UniProtKB">
        <authorList>
            <consortium name="WormBaseParasite"/>
        </authorList>
    </citation>
    <scope>IDENTIFICATION</scope>
</reference>
<accession>A0A1I7Y9Q6</accession>
<dbReference type="Proteomes" id="UP000095287">
    <property type="component" value="Unplaced"/>
</dbReference>
<evidence type="ECO:0000313" key="2">
    <source>
        <dbReference type="WBParaSite" id="L893_g13918.t1"/>
    </source>
</evidence>
<evidence type="ECO:0000313" key="1">
    <source>
        <dbReference type="Proteomes" id="UP000095287"/>
    </source>
</evidence>
<keyword evidence="1" id="KW-1185">Reference proteome</keyword>
<protein>
    <submittedName>
        <fullName evidence="2">APH domain-containing protein</fullName>
    </submittedName>
</protein>
<sequence length="121" mass="14051">MYTKELKLAYDVANILAFNYSLQFKLNRNRLPHVCFHKISLFASILLDHTFGIAREHLGFLGESGAHTRLISMYEEIFRPGLIDETYMDKTPRDGDFASLLANYLSELKKVHSPFLLWLEL</sequence>
<organism evidence="1 2">
    <name type="scientific">Steinernema glaseri</name>
    <dbReference type="NCBI Taxonomy" id="37863"/>
    <lineage>
        <taxon>Eukaryota</taxon>
        <taxon>Metazoa</taxon>
        <taxon>Ecdysozoa</taxon>
        <taxon>Nematoda</taxon>
        <taxon>Chromadorea</taxon>
        <taxon>Rhabditida</taxon>
        <taxon>Tylenchina</taxon>
        <taxon>Panagrolaimomorpha</taxon>
        <taxon>Strongyloidoidea</taxon>
        <taxon>Steinernematidae</taxon>
        <taxon>Steinernema</taxon>
    </lineage>
</organism>
<proteinExistence type="predicted"/>
<dbReference type="WBParaSite" id="L893_g13918.t1">
    <property type="protein sequence ID" value="L893_g13918.t1"/>
    <property type="gene ID" value="L893_g13918"/>
</dbReference>
<dbReference type="AlphaFoldDB" id="A0A1I7Y9Q6"/>
<name>A0A1I7Y9Q6_9BILA</name>